<evidence type="ECO:0000313" key="1">
    <source>
        <dbReference type="EMBL" id="KAL3603386.1"/>
    </source>
</evidence>
<proteinExistence type="predicted"/>
<organism evidence="1 2">
    <name type="scientific">Populus alba</name>
    <name type="common">White poplar</name>
    <dbReference type="NCBI Taxonomy" id="43335"/>
    <lineage>
        <taxon>Eukaryota</taxon>
        <taxon>Viridiplantae</taxon>
        <taxon>Streptophyta</taxon>
        <taxon>Embryophyta</taxon>
        <taxon>Tracheophyta</taxon>
        <taxon>Spermatophyta</taxon>
        <taxon>Magnoliopsida</taxon>
        <taxon>eudicotyledons</taxon>
        <taxon>Gunneridae</taxon>
        <taxon>Pentapetalae</taxon>
        <taxon>rosids</taxon>
        <taxon>fabids</taxon>
        <taxon>Malpighiales</taxon>
        <taxon>Salicaceae</taxon>
        <taxon>Saliceae</taxon>
        <taxon>Populus</taxon>
    </lineage>
</organism>
<keyword evidence="2" id="KW-1185">Reference proteome</keyword>
<protein>
    <submittedName>
        <fullName evidence="1">Uncharacterized protein</fullName>
    </submittedName>
</protein>
<dbReference type="Proteomes" id="UP000309997">
    <property type="component" value="Unassembled WGS sequence"/>
</dbReference>
<gene>
    <name evidence="1" type="ORF">D5086_004245</name>
</gene>
<dbReference type="EMBL" id="RCHU02000002">
    <property type="protein sequence ID" value="KAL3603386.1"/>
    <property type="molecule type" value="Genomic_DNA"/>
</dbReference>
<comment type="caution">
    <text evidence="1">The sequence shown here is derived from an EMBL/GenBank/DDBJ whole genome shotgun (WGS) entry which is preliminary data.</text>
</comment>
<reference evidence="1 2" key="1">
    <citation type="journal article" date="2024" name="Plant Biotechnol. J.">
        <title>Genome and CRISPR/Cas9 system of a widespread forest tree (Populus alba) in the world.</title>
        <authorList>
            <person name="Liu Y.J."/>
            <person name="Jiang P.F."/>
            <person name="Han X.M."/>
            <person name="Li X.Y."/>
            <person name="Wang H.M."/>
            <person name="Wang Y.J."/>
            <person name="Wang X.X."/>
            <person name="Zeng Q.Y."/>
        </authorList>
    </citation>
    <scope>NUCLEOTIDE SEQUENCE [LARGE SCALE GENOMIC DNA]</scope>
    <source>
        <strain evidence="2">cv. PAL-ZL1</strain>
    </source>
</reference>
<accession>A0ACC4CR11</accession>
<evidence type="ECO:0000313" key="2">
    <source>
        <dbReference type="Proteomes" id="UP000309997"/>
    </source>
</evidence>
<sequence>MRVRFCFGACEILCGFGNHMIAVIRGIEILNMGDLVVLVVALRTGENIGVHGSKKKRDDSHGHGKAGASLESLAKGAVQFSRKFTVREIRDRWYSLLYDPVVSSEAAFHMTEFECSALTFPSKFSRAGNSKENKCFSGKRKTESVRHCYYAPRKRICSKPFNSMELSFLESPNNNNYVGNEYEQLSRQCMLGDPVTTHFALQESNLDMMNHVFPQIVSSGTAHAFDTEFHNTMQEDYSMEHDNTYNHIPHILGEDPSNTENRTVVEELSQQLPVDDDLLHGCSSFDGNDVLSSPVPECSLSFHNLEFSSSLPEMPIWRMDEGISVPDIPNNLGLCDKDMHCGDAFSLLDDGDIKNACSTSFDDLQKDSELKMEILSDVPQNSSHSTEDFLAELTNYLSNDEEGASVDMDGKDFSTNSYIACLNTILLDSPNNSNENHRPNATEPEASISADCFESHSGACPGNLWENRGSHCSVDAGCNSEFQFVSSTSVLDPHPEVKDGIICCVLNTEDTEIPFNDDIDPPIDWRPRSVASLVQRSFQHAGKPNSLSAKELPSNKNGSVVPVVAHRDLENPGQLLASSRMVRLQAMPEPGPVHPVGDHSLKLELPSSDSTHRSAGFAFGGSTQFNSADAKMETLVPTKLKEETTETPMAKHMSHESADSLLEKPSLVSDFFTYPQTNVSAIKQIEDAPDRVQNHQVSHMKVGSSEIASSELVVNHSVSDPAEPSIQSDDDVPYFSDIEAMILDMDLDPEDQDLYCSEEVSRYRHEDTKRAIMRLEQGAHSYMQRAIARHGAFAVIHGRHSKHYIKKSEVLLGRATEDAIVDIDLGREGRRNIISRRQATINLDKSGSFYLKNLGKCSLSVNDKEIAPGQSLSLSSGCLIEDNKAVDIDLECAYDCLGSSKHLNHDFPLLVADWALTSSTSFHLLLEWGMIPVSFEPVKDLVTFNGEQQECVGFPAHSQVIKIKQEFEKIKHTTPQQLEKRGVIRCRIYRQRSCLPLSSFSVENVKKQTQPHFLSTLLDLSRTRGTSPWIPVTLSSAINSPVGSGVTGLLLVYSESLGLLLTWLKRLAIQEKKTSGEYPDLGVLKGPNYLDACDNQISSQVPSTLPRSLLELSMRNNFHGNLPDNLGDLEFYRFWFQAS</sequence>
<name>A0ACC4CR11_POPAL</name>